<comment type="similarity">
    <text evidence="1">Belongs to the N-Me-Phe pilin family.</text>
</comment>
<dbReference type="AlphaFoldDB" id="A0A1E5CZ54"/>
<dbReference type="InterPro" id="IPR000983">
    <property type="entry name" value="Bac_GSPG_pilin"/>
</dbReference>
<keyword evidence="2" id="KW-0488">Methylation</keyword>
<dbReference type="InterPro" id="IPR012902">
    <property type="entry name" value="N_methyl_site"/>
</dbReference>
<proteinExistence type="inferred from homology"/>
<dbReference type="EMBL" id="AJYW02000129">
    <property type="protein sequence ID" value="OEE76107.1"/>
    <property type="molecule type" value="Genomic_DNA"/>
</dbReference>
<dbReference type="GO" id="GO:0044096">
    <property type="term" value="C:type IV pilus"/>
    <property type="evidence" value="ECO:0007669"/>
    <property type="project" value="TreeGrafter"/>
</dbReference>
<dbReference type="RefSeq" id="WP_017054167.1">
    <property type="nucleotide sequence ID" value="NZ_AJYW02000129.1"/>
</dbReference>
<dbReference type="NCBIfam" id="TIGR02532">
    <property type="entry name" value="IV_pilin_GFxxxE"/>
    <property type="match status" value="1"/>
</dbReference>
<evidence type="ECO:0000256" key="1">
    <source>
        <dbReference type="ARBA" id="ARBA00005233"/>
    </source>
</evidence>
<comment type="caution">
    <text evidence="4">The sequence shown here is derived from an EMBL/GenBank/DDBJ whole genome shotgun (WGS) entry which is preliminary data.</text>
</comment>
<evidence type="ECO:0000313" key="5">
    <source>
        <dbReference type="Proteomes" id="UP000094165"/>
    </source>
</evidence>
<feature type="transmembrane region" description="Helical" evidence="3">
    <location>
        <begin position="12"/>
        <end position="35"/>
    </location>
</feature>
<evidence type="ECO:0000313" key="4">
    <source>
        <dbReference type="EMBL" id="OEE76107.1"/>
    </source>
</evidence>
<dbReference type="SUPFAM" id="SSF54523">
    <property type="entry name" value="Pili subunits"/>
    <property type="match status" value="1"/>
</dbReference>
<organism evidence="4 5">
    <name type="scientific">Vibrio genomosp. F6 str. FF-238</name>
    <dbReference type="NCBI Taxonomy" id="1191298"/>
    <lineage>
        <taxon>Bacteria</taxon>
        <taxon>Pseudomonadati</taxon>
        <taxon>Pseudomonadota</taxon>
        <taxon>Gammaproteobacteria</taxon>
        <taxon>Vibrionales</taxon>
        <taxon>Vibrionaceae</taxon>
        <taxon>Vibrio</taxon>
    </lineage>
</organism>
<dbReference type="Gene3D" id="3.30.700.10">
    <property type="entry name" value="Glycoprotein, Type 4 Pilin"/>
    <property type="match status" value="1"/>
</dbReference>
<evidence type="ECO:0000256" key="2">
    <source>
        <dbReference type="ARBA" id="ARBA00022481"/>
    </source>
</evidence>
<sequence length="147" mass="15393">MKHSNKKLQKGFTLIELMIVVAIIGVLSAVAIPAYKSYVTKSELASGATTVRNLLTNIDMYQQENGTYVGMTLADVGASQTMSGLGNLALPTAGLTVSSAEATFTFDNSSVNTAEIKYSKSSTGWVCLITPNSATAVTTDTKPKGCS</sequence>
<dbReference type="PANTHER" id="PTHR30093">
    <property type="entry name" value="GENERAL SECRETION PATHWAY PROTEIN G"/>
    <property type="match status" value="1"/>
</dbReference>
<dbReference type="GO" id="GO:0015628">
    <property type="term" value="P:protein secretion by the type II secretion system"/>
    <property type="evidence" value="ECO:0007669"/>
    <property type="project" value="InterPro"/>
</dbReference>
<dbReference type="PANTHER" id="PTHR30093:SF34">
    <property type="entry name" value="PREPILIN PEPTIDASE-DEPENDENT PROTEIN D"/>
    <property type="match status" value="1"/>
</dbReference>
<dbReference type="GO" id="GO:0043107">
    <property type="term" value="P:type IV pilus-dependent motility"/>
    <property type="evidence" value="ECO:0007669"/>
    <property type="project" value="TreeGrafter"/>
</dbReference>
<keyword evidence="5" id="KW-1185">Reference proteome</keyword>
<name>A0A1E5CZ54_9VIBR</name>
<keyword evidence="3" id="KW-0812">Transmembrane</keyword>
<reference evidence="4 5" key="1">
    <citation type="journal article" date="2012" name="Science">
        <title>Ecological populations of bacteria act as socially cohesive units of antibiotic production and resistance.</title>
        <authorList>
            <person name="Cordero O.X."/>
            <person name="Wildschutte H."/>
            <person name="Kirkup B."/>
            <person name="Proehl S."/>
            <person name="Ngo L."/>
            <person name="Hussain F."/>
            <person name="Le Roux F."/>
            <person name="Mincer T."/>
            <person name="Polz M.F."/>
        </authorList>
    </citation>
    <scope>NUCLEOTIDE SEQUENCE [LARGE SCALE GENOMIC DNA]</scope>
    <source>
        <strain evidence="4 5">FF-238</strain>
    </source>
</reference>
<accession>A0A1E5CZ54</accession>
<protein>
    <submittedName>
        <fullName evidence="4">Prepilin-type N-terminal cleavage/methylation domain-containing protein</fullName>
    </submittedName>
</protein>
<keyword evidence="3" id="KW-0472">Membrane</keyword>
<dbReference type="PRINTS" id="PR00813">
    <property type="entry name" value="BCTERIALGSPG"/>
</dbReference>
<dbReference type="Proteomes" id="UP000094165">
    <property type="component" value="Unassembled WGS sequence"/>
</dbReference>
<dbReference type="PROSITE" id="PS00409">
    <property type="entry name" value="PROKAR_NTER_METHYL"/>
    <property type="match status" value="1"/>
</dbReference>
<keyword evidence="3" id="KW-1133">Transmembrane helix</keyword>
<evidence type="ECO:0000256" key="3">
    <source>
        <dbReference type="SAM" id="Phobius"/>
    </source>
</evidence>
<dbReference type="GO" id="GO:0015627">
    <property type="term" value="C:type II protein secretion system complex"/>
    <property type="evidence" value="ECO:0007669"/>
    <property type="project" value="InterPro"/>
</dbReference>
<dbReference type="InterPro" id="IPR045584">
    <property type="entry name" value="Pilin-like"/>
</dbReference>
<dbReference type="Pfam" id="PF07963">
    <property type="entry name" value="N_methyl"/>
    <property type="match status" value="1"/>
</dbReference>
<gene>
    <name evidence="4" type="ORF">A130_16685</name>
</gene>